<dbReference type="EMBL" id="FNCZ01000001">
    <property type="protein sequence ID" value="SDH09639.1"/>
    <property type="molecule type" value="Genomic_DNA"/>
</dbReference>
<protein>
    <submittedName>
        <fullName evidence="1">Uncharacterized protein</fullName>
    </submittedName>
</protein>
<organism evidence="1 2">
    <name type="scientific">Winogradskyella thalassocola</name>
    <dbReference type="NCBI Taxonomy" id="262004"/>
    <lineage>
        <taxon>Bacteria</taxon>
        <taxon>Pseudomonadati</taxon>
        <taxon>Bacteroidota</taxon>
        <taxon>Flavobacteriia</taxon>
        <taxon>Flavobacteriales</taxon>
        <taxon>Flavobacteriaceae</taxon>
        <taxon>Winogradskyella</taxon>
    </lineage>
</organism>
<evidence type="ECO:0000313" key="1">
    <source>
        <dbReference type="EMBL" id="SDH09639.1"/>
    </source>
</evidence>
<dbReference type="AlphaFoldDB" id="A0A1G7ZLV7"/>
<dbReference type="RefSeq" id="WP_092466805.1">
    <property type="nucleotide sequence ID" value="NZ_FNCZ01000001.1"/>
</dbReference>
<gene>
    <name evidence="1" type="ORF">SAMN04489796_1011374</name>
</gene>
<name>A0A1G7ZLV7_9FLAO</name>
<proteinExistence type="predicted"/>
<sequence length="65" mass="7698">MNANDVYNIAKALPEEELIRLYNMLDISVRPKTKIKKKRKPLPEFTVNDGIRFLLKNHFNKIKTQ</sequence>
<evidence type="ECO:0000313" key="2">
    <source>
        <dbReference type="Proteomes" id="UP000199492"/>
    </source>
</evidence>
<dbReference type="STRING" id="262004.SAMN04489796_1011374"/>
<accession>A0A1G7ZLV7</accession>
<keyword evidence="2" id="KW-1185">Reference proteome</keyword>
<dbReference type="Proteomes" id="UP000199492">
    <property type="component" value="Unassembled WGS sequence"/>
</dbReference>
<reference evidence="2" key="1">
    <citation type="submission" date="2016-10" db="EMBL/GenBank/DDBJ databases">
        <authorList>
            <person name="Varghese N."/>
            <person name="Submissions S."/>
        </authorList>
    </citation>
    <scope>NUCLEOTIDE SEQUENCE [LARGE SCALE GENOMIC DNA]</scope>
    <source>
        <strain evidence="2">DSM 15363</strain>
    </source>
</reference>